<sequence>MAEIKHNETLSELKDLRAWRAFLVEARGRVMPLDALRFTLSMTLDDALAALGLGGSVWARERWTELRDGLDAPIDEPACAQGEPEPEPELAA</sequence>
<dbReference type="AlphaFoldDB" id="A0A9D2EYV7"/>
<accession>A0A9D2EYV7</accession>
<evidence type="ECO:0000313" key="3">
    <source>
        <dbReference type="Proteomes" id="UP000824062"/>
    </source>
</evidence>
<comment type="caution">
    <text evidence="2">The sequence shown here is derived from an EMBL/GenBank/DDBJ whole genome shotgun (WGS) entry which is preliminary data.</text>
</comment>
<reference evidence="2" key="1">
    <citation type="journal article" date="2021" name="PeerJ">
        <title>Extensive microbial diversity within the chicken gut microbiome revealed by metagenomics and culture.</title>
        <authorList>
            <person name="Gilroy R."/>
            <person name="Ravi A."/>
            <person name="Getino M."/>
            <person name="Pursley I."/>
            <person name="Horton D.L."/>
            <person name="Alikhan N.F."/>
            <person name="Baker D."/>
            <person name="Gharbi K."/>
            <person name="Hall N."/>
            <person name="Watson M."/>
            <person name="Adriaenssens E.M."/>
            <person name="Foster-Nyarko E."/>
            <person name="Jarju S."/>
            <person name="Secka A."/>
            <person name="Antonio M."/>
            <person name="Oren A."/>
            <person name="Chaudhuri R.R."/>
            <person name="La Ragione R."/>
            <person name="Hildebrand F."/>
            <person name="Pallen M.J."/>
        </authorList>
    </citation>
    <scope>NUCLEOTIDE SEQUENCE</scope>
    <source>
        <strain evidence="2">ChiHjej12B11-14209</strain>
    </source>
</reference>
<dbReference type="EMBL" id="DXBM01000050">
    <property type="protein sequence ID" value="HIZ46528.1"/>
    <property type="molecule type" value="Genomic_DNA"/>
</dbReference>
<evidence type="ECO:0000313" key="2">
    <source>
        <dbReference type="EMBL" id="HIZ46528.1"/>
    </source>
</evidence>
<organism evidence="2 3">
    <name type="scientific">Candidatus Olsenella pullistercoris</name>
    <dbReference type="NCBI Taxonomy" id="2838712"/>
    <lineage>
        <taxon>Bacteria</taxon>
        <taxon>Bacillati</taxon>
        <taxon>Actinomycetota</taxon>
        <taxon>Coriobacteriia</taxon>
        <taxon>Coriobacteriales</taxon>
        <taxon>Atopobiaceae</taxon>
        <taxon>Olsenella</taxon>
    </lineage>
</organism>
<evidence type="ECO:0000256" key="1">
    <source>
        <dbReference type="SAM" id="MobiDB-lite"/>
    </source>
</evidence>
<gene>
    <name evidence="2" type="ORF">IAA19_05860</name>
</gene>
<name>A0A9D2EYV7_9ACTN</name>
<dbReference type="Proteomes" id="UP000824062">
    <property type="component" value="Unassembled WGS sequence"/>
</dbReference>
<feature type="region of interest" description="Disordered" evidence="1">
    <location>
        <begin position="71"/>
        <end position="92"/>
    </location>
</feature>
<proteinExistence type="predicted"/>
<reference evidence="2" key="2">
    <citation type="submission" date="2021-04" db="EMBL/GenBank/DDBJ databases">
        <authorList>
            <person name="Gilroy R."/>
        </authorList>
    </citation>
    <scope>NUCLEOTIDE SEQUENCE</scope>
    <source>
        <strain evidence="2">ChiHjej12B11-14209</strain>
    </source>
</reference>
<protein>
    <submittedName>
        <fullName evidence="2">Uncharacterized protein</fullName>
    </submittedName>
</protein>